<dbReference type="RefSeq" id="WP_106258730.1">
    <property type="nucleotide sequence ID" value="NZ_CAWNSW010000060.1"/>
</dbReference>
<evidence type="ECO:0000313" key="12">
    <source>
        <dbReference type="EMBL" id="PSB25682.1"/>
    </source>
</evidence>
<evidence type="ECO:0000256" key="4">
    <source>
        <dbReference type="ARBA" id="ARBA00022679"/>
    </source>
</evidence>
<dbReference type="Proteomes" id="UP000239576">
    <property type="component" value="Unassembled WGS sequence"/>
</dbReference>
<evidence type="ECO:0000256" key="6">
    <source>
        <dbReference type="ARBA" id="ARBA00022777"/>
    </source>
</evidence>
<comment type="pathway">
    <text evidence="9">Isoprenoid biosynthesis; isopentenyl diphosphate biosynthesis via DXP pathway; isopentenyl diphosphate from 1-deoxy-D-xylulose 5-phosphate: step 3/6.</text>
</comment>
<dbReference type="Pfam" id="PF08544">
    <property type="entry name" value="GHMP_kinases_C"/>
    <property type="match status" value="1"/>
</dbReference>
<accession>A0A2T1DYX8</accession>
<gene>
    <name evidence="9" type="primary">ispE</name>
    <name evidence="12" type="ORF">C7B82_22335</name>
</gene>
<feature type="binding site" evidence="9">
    <location>
        <begin position="106"/>
        <end position="116"/>
    </location>
    <ligand>
        <name>ATP</name>
        <dbReference type="ChEBI" id="CHEBI:30616"/>
    </ligand>
</feature>
<dbReference type="Gene3D" id="3.30.230.10">
    <property type="match status" value="1"/>
</dbReference>
<protein>
    <recommendedName>
        <fullName evidence="3 9">4-diphosphocytidyl-2-C-methyl-D-erythritol kinase</fullName>
        <shortName evidence="9">CMK</shortName>
        <ecNumber evidence="2 9">2.7.1.148</ecNumber>
    </recommendedName>
    <alternativeName>
        <fullName evidence="8 9">4-(cytidine-5'-diphospho)-2-C-methyl-D-erythritol kinase</fullName>
    </alternativeName>
</protein>
<sequence length="321" mass="34857">MRSYSLIAPAKINLYLEILGDHLSGEIPQPDGFHEMVMVLQSVSLTDQIDLRASGTDAIRVHCTHPQVPNDASNLAYKAAALMVKRFPDCFARYGGVEITIHKQIPVGAGLAGGSSNAAAVLVGLDLLWELGLTRDELQELGAVLGSDVPFCIAGGTALATGRGEQLDVLPALPNLYVVLAKYRSLSVSTAWAYTTYRQTFGDSYVRRSDDLEERRQHVHASPMLTAIAQRDGTKIGQRLRNDLEKVVLPEHPQVLQLREAFQQAKPLGTMMSGSGPTVFALAESQTHAEQIQAQVKGAIANSDLEFWIAKFNPSGIQIVE</sequence>
<feature type="domain" description="GHMP kinase C-terminal" evidence="11">
    <location>
        <begin position="224"/>
        <end position="297"/>
    </location>
</feature>
<comment type="similarity">
    <text evidence="1 9">Belongs to the GHMP kinase family. IspE subfamily.</text>
</comment>
<dbReference type="InterPro" id="IPR036554">
    <property type="entry name" value="GHMP_kinase_C_sf"/>
</dbReference>
<dbReference type="Gene3D" id="3.30.70.890">
    <property type="entry name" value="GHMP kinase, C-terminal domain"/>
    <property type="match status" value="1"/>
</dbReference>
<dbReference type="PANTHER" id="PTHR43527:SF2">
    <property type="entry name" value="4-DIPHOSPHOCYTIDYL-2-C-METHYL-D-ERYTHRITOL KINASE, CHLOROPLASTIC"/>
    <property type="match status" value="1"/>
</dbReference>
<evidence type="ECO:0000256" key="7">
    <source>
        <dbReference type="ARBA" id="ARBA00022840"/>
    </source>
</evidence>
<reference evidence="13" key="1">
    <citation type="submission" date="2018-02" db="EMBL/GenBank/DDBJ databases">
        <authorList>
            <person name="Moore K."/>
            <person name="Momper L."/>
        </authorList>
    </citation>
    <scope>NUCLEOTIDE SEQUENCE [LARGE SCALE GENOMIC DNA]</scope>
    <source>
        <strain evidence="13">ULC18</strain>
    </source>
</reference>
<dbReference type="PIRSF" id="PIRSF010376">
    <property type="entry name" value="IspE"/>
    <property type="match status" value="1"/>
</dbReference>
<proteinExistence type="inferred from homology"/>
<evidence type="ECO:0000259" key="11">
    <source>
        <dbReference type="Pfam" id="PF08544"/>
    </source>
</evidence>
<evidence type="ECO:0000256" key="5">
    <source>
        <dbReference type="ARBA" id="ARBA00022741"/>
    </source>
</evidence>
<dbReference type="Pfam" id="PF00288">
    <property type="entry name" value="GHMP_kinases_N"/>
    <property type="match status" value="1"/>
</dbReference>
<evidence type="ECO:0000256" key="9">
    <source>
        <dbReference type="HAMAP-Rule" id="MF_00061"/>
    </source>
</evidence>
<feature type="domain" description="GHMP kinase N-terminal" evidence="10">
    <location>
        <begin position="74"/>
        <end position="156"/>
    </location>
</feature>
<dbReference type="InterPro" id="IPR006204">
    <property type="entry name" value="GHMP_kinase_N_dom"/>
</dbReference>
<keyword evidence="5 9" id="KW-0547">Nucleotide-binding</keyword>
<dbReference type="GO" id="GO:0016114">
    <property type="term" value="P:terpenoid biosynthetic process"/>
    <property type="evidence" value="ECO:0007669"/>
    <property type="project" value="UniProtKB-UniRule"/>
</dbReference>
<dbReference type="InterPro" id="IPR004424">
    <property type="entry name" value="IspE"/>
</dbReference>
<comment type="caution">
    <text evidence="12">The sequence shown here is derived from an EMBL/GenBank/DDBJ whole genome shotgun (WGS) entry which is preliminary data.</text>
</comment>
<dbReference type="OrthoDB" id="9809438at2"/>
<keyword evidence="9" id="KW-0414">Isoprene biosynthesis</keyword>
<organism evidence="12 13">
    <name type="scientific">Stenomitos frigidus ULC18</name>
    <dbReference type="NCBI Taxonomy" id="2107698"/>
    <lineage>
        <taxon>Bacteria</taxon>
        <taxon>Bacillati</taxon>
        <taxon>Cyanobacteriota</taxon>
        <taxon>Cyanophyceae</taxon>
        <taxon>Leptolyngbyales</taxon>
        <taxon>Leptolyngbyaceae</taxon>
        <taxon>Stenomitos</taxon>
    </lineage>
</organism>
<dbReference type="GO" id="GO:0050515">
    <property type="term" value="F:4-(cytidine 5'-diphospho)-2-C-methyl-D-erythritol kinase activity"/>
    <property type="evidence" value="ECO:0007669"/>
    <property type="project" value="UniProtKB-UniRule"/>
</dbReference>
<evidence type="ECO:0000256" key="8">
    <source>
        <dbReference type="ARBA" id="ARBA00032554"/>
    </source>
</evidence>
<dbReference type="SUPFAM" id="SSF54211">
    <property type="entry name" value="Ribosomal protein S5 domain 2-like"/>
    <property type="match status" value="1"/>
</dbReference>
<name>A0A2T1DYX8_9CYAN</name>
<feature type="active site" evidence="9">
    <location>
        <position position="148"/>
    </location>
</feature>
<evidence type="ECO:0000313" key="13">
    <source>
        <dbReference type="Proteomes" id="UP000239576"/>
    </source>
</evidence>
<evidence type="ECO:0000256" key="3">
    <source>
        <dbReference type="ARBA" id="ARBA00017473"/>
    </source>
</evidence>
<dbReference type="UniPathway" id="UPA00056">
    <property type="reaction ID" value="UER00094"/>
</dbReference>
<dbReference type="PANTHER" id="PTHR43527">
    <property type="entry name" value="4-DIPHOSPHOCYTIDYL-2-C-METHYL-D-ERYTHRITOL KINASE, CHLOROPLASTIC"/>
    <property type="match status" value="1"/>
</dbReference>
<keyword evidence="6 9" id="KW-0418">Kinase</keyword>
<dbReference type="PRINTS" id="PR00958">
    <property type="entry name" value="HOMSERKINASE"/>
</dbReference>
<comment type="catalytic activity">
    <reaction evidence="9">
        <text>4-CDP-2-C-methyl-D-erythritol + ATP = 4-CDP-2-C-methyl-D-erythritol 2-phosphate + ADP + H(+)</text>
        <dbReference type="Rhea" id="RHEA:18437"/>
        <dbReference type="ChEBI" id="CHEBI:15378"/>
        <dbReference type="ChEBI" id="CHEBI:30616"/>
        <dbReference type="ChEBI" id="CHEBI:57823"/>
        <dbReference type="ChEBI" id="CHEBI:57919"/>
        <dbReference type="ChEBI" id="CHEBI:456216"/>
        <dbReference type="EC" id="2.7.1.148"/>
    </reaction>
</comment>
<dbReference type="NCBIfam" id="TIGR00154">
    <property type="entry name" value="ispE"/>
    <property type="match status" value="1"/>
</dbReference>
<keyword evidence="7 9" id="KW-0067">ATP-binding</keyword>
<dbReference type="InterPro" id="IPR013750">
    <property type="entry name" value="GHMP_kinase_C_dom"/>
</dbReference>
<reference evidence="12 13" key="2">
    <citation type="submission" date="2018-03" db="EMBL/GenBank/DDBJ databases">
        <title>The ancient ancestry and fast evolution of plastids.</title>
        <authorList>
            <person name="Moore K.R."/>
            <person name="Magnabosco C."/>
            <person name="Momper L."/>
            <person name="Gold D.A."/>
            <person name="Bosak T."/>
            <person name="Fournier G.P."/>
        </authorList>
    </citation>
    <scope>NUCLEOTIDE SEQUENCE [LARGE SCALE GENOMIC DNA]</scope>
    <source>
        <strain evidence="12 13">ULC18</strain>
    </source>
</reference>
<comment type="function">
    <text evidence="9">Catalyzes the phosphorylation of the position 2 hydroxy group of 4-diphosphocytidyl-2C-methyl-D-erythritol.</text>
</comment>
<dbReference type="SUPFAM" id="SSF55060">
    <property type="entry name" value="GHMP Kinase, C-terminal domain"/>
    <property type="match status" value="1"/>
</dbReference>
<dbReference type="GO" id="GO:0019288">
    <property type="term" value="P:isopentenyl diphosphate biosynthetic process, methylerythritol 4-phosphate pathway"/>
    <property type="evidence" value="ECO:0007669"/>
    <property type="project" value="UniProtKB-UniRule"/>
</dbReference>
<dbReference type="GO" id="GO:0005524">
    <property type="term" value="F:ATP binding"/>
    <property type="evidence" value="ECO:0007669"/>
    <property type="project" value="UniProtKB-UniRule"/>
</dbReference>
<evidence type="ECO:0000256" key="2">
    <source>
        <dbReference type="ARBA" id="ARBA00012052"/>
    </source>
</evidence>
<dbReference type="EC" id="2.7.1.148" evidence="2 9"/>
<evidence type="ECO:0000259" key="10">
    <source>
        <dbReference type="Pfam" id="PF00288"/>
    </source>
</evidence>
<feature type="active site" evidence="9">
    <location>
        <position position="11"/>
    </location>
</feature>
<keyword evidence="4 9" id="KW-0808">Transferase</keyword>
<evidence type="ECO:0000256" key="1">
    <source>
        <dbReference type="ARBA" id="ARBA00009684"/>
    </source>
</evidence>
<dbReference type="EMBL" id="PVWK01000122">
    <property type="protein sequence ID" value="PSB25682.1"/>
    <property type="molecule type" value="Genomic_DNA"/>
</dbReference>
<dbReference type="HAMAP" id="MF_00061">
    <property type="entry name" value="IspE"/>
    <property type="match status" value="1"/>
</dbReference>
<keyword evidence="13" id="KW-1185">Reference proteome</keyword>
<dbReference type="InterPro" id="IPR020568">
    <property type="entry name" value="Ribosomal_Su5_D2-typ_SF"/>
</dbReference>
<dbReference type="AlphaFoldDB" id="A0A2T1DYX8"/>
<dbReference type="InterPro" id="IPR014721">
    <property type="entry name" value="Ribsml_uS5_D2-typ_fold_subgr"/>
</dbReference>